<dbReference type="Proteomes" id="UP001567572">
    <property type="component" value="Unassembled WGS sequence"/>
</dbReference>
<evidence type="ECO:0000256" key="1">
    <source>
        <dbReference type="SAM" id="Phobius"/>
    </source>
</evidence>
<dbReference type="AlphaFoldDB" id="A0ABD5LYI8"/>
<evidence type="ECO:0000313" key="3">
    <source>
        <dbReference type="Proteomes" id="UP001567572"/>
    </source>
</evidence>
<name>A0ABD5LYI8_9EURY</name>
<proteinExistence type="predicted"/>
<accession>A0ABD5LYI8</accession>
<keyword evidence="1" id="KW-0812">Transmembrane</keyword>
<dbReference type="EMBL" id="JBEDNY010000001">
    <property type="protein sequence ID" value="MEZ3163052.1"/>
    <property type="molecule type" value="Genomic_DNA"/>
</dbReference>
<reference evidence="2 3" key="1">
    <citation type="submission" date="2024-06" db="EMBL/GenBank/DDBJ databases">
        <title>Halorubrum miltondacostae sp. nov., a potential PHA producer isolated from an inland solar saltern in Rio Maior, Portugal.</title>
        <authorList>
            <person name="Albuquerque L."/>
            <person name="Viver T."/>
            <person name="Barroso C."/>
            <person name="Claudino R."/>
            <person name="Galvan M."/>
            <person name="Simoes G."/>
            <person name="Lobo Da Cunha A."/>
            <person name="Egas C."/>
        </authorList>
    </citation>
    <scope>NUCLEOTIDE SEQUENCE [LARGE SCALE GENOMIC DNA]</scope>
    <source>
        <strain evidence="2 3">RMP-11</strain>
    </source>
</reference>
<feature type="transmembrane region" description="Helical" evidence="1">
    <location>
        <begin position="40"/>
        <end position="65"/>
    </location>
</feature>
<keyword evidence="1" id="KW-1133">Transmembrane helix</keyword>
<evidence type="ECO:0000313" key="2">
    <source>
        <dbReference type="EMBL" id="MEZ3163052.1"/>
    </source>
</evidence>
<dbReference type="RefSeq" id="WP_371160242.1">
    <property type="nucleotide sequence ID" value="NZ_JBEDNX010000001.1"/>
</dbReference>
<gene>
    <name evidence="2" type="ORF">ABNG04_04030</name>
</gene>
<keyword evidence="1" id="KW-0472">Membrane</keyword>
<keyword evidence="3" id="KW-1185">Reference proteome</keyword>
<organism evidence="2 3">
    <name type="scientific">Halorubrum miltondacostae</name>
    <dbReference type="NCBI Taxonomy" id="3076378"/>
    <lineage>
        <taxon>Archaea</taxon>
        <taxon>Methanobacteriati</taxon>
        <taxon>Methanobacteriota</taxon>
        <taxon>Stenosarchaea group</taxon>
        <taxon>Halobacteria</taxon>
        <taxon>Halobacteriales</taxon>
        <taxon>Haloferacaceae</taxon>
        <taxon>Halorubrum</taxon>
    </lineage>
</organism>
<protein>
    <submittedName>
        <fullName evidence="2">Uncharacterized protein</fullName>
    </submittedName>
</protein>
<sequence>MSENEQLEDAFVAIVDGVRLDIAHLRSEWRERTAYGRARLAPLLVVYPFLATFYLVAASLMYGLFRGAETAVAGWNRLCDARAWLEPEVYDCE</sequence>
<comment type="caution">
    <text evidence="2">The sequence shown here is derived from an EMBL/GenBank/DDBJ whole genome shotgun (WGS) entry which is preliminary data.</text>
</comment>